<proteinExistence type="predicted"/>
<dbReference type="AlphaFoldDB" id="A0A0E9UA29"/>
<dbReference type="EMBL" id="GBXM01045980">
    <property type="protein sequence ID" value="JAH62597.1"/>
    <property type="molecule type" value="Transcribed_RNA"/>
</dbReference>
<accession>A0A0E9UA29</accession>
<reference evidence="2" key="1">
    <citation type="submission" date="2014-11" db="EMBL/GenBank/DDBJ databases">
        <authorList>
            <person name="Amaro Gonzalez C."/>
        </authorList>
    </citation>
    <scope>NUCLEOTIDE SEQUENCE</scope>
</reference>
<sequence>MKREQRLLTCSLGCLCIHPVTVFLTLLWGSRLCIFFFVGIATEL</sequence>
<feature type="transmembrane region" description="Helical" evidence="1">
    <location>
        <begin position="12"/>
        <end position="41"/>
    </location>
</feature>
<reference evidence="2" key="2">
    <citation type="journal article" date="2015" name="Fish Shellfish Immunol.">
        <title>Early steps in the European eel (Anguilla anguilla)-Vibrio vulnificus interaction in the gills: Role of the RtxA13 toxin.</title>
        <authorList>
            <person name="Callol A."/>
            <person name="Pajuelo D."/>
            <person name="Ebbesson L."/>
            <person name="Teles M."/>
            <person name="MacKenzie S."/>
            <person name="Amaro C."/>
        </authorList>
    </citation>
    <scope>NUCLEOTIDE SEQUENCE</scope>
</reference>
<evidence type="ECO:0000256" key="1">
    <source>
        <dbReference type="SAM" id="Phobius"/>
    </source>
</evidence>
<evidence type="ECO:0000313" key="2">
    <source>
        <dbReference type="EMBL" id="JAH62597.1"/>
    </source>
</evidence>
<protein>
    <submittedName>
        <fullName evidence="2">Uncharacterized protein</fullName>
    </submittedName>
</protein>
<keyword evidence="1" id="KW-0812">Transmembrane</keyword>
<name>A0A0E9UA29_ANGAN</name>
<keyword evidence="1" id="KW-0472">Membrane</keyword>
<keyword evidence="1" id="KW-1133">Transmembrane helix</keyword>
<organism evidence="2">
    <name type="scientific">Anguilla anguilla</name>
    <name type="common">European freshwater eel</name>
    <name type="synonym">Muraena anguilla</name>
    <dbReference type="NCBI Taxonomy" id="7936"/>
    <lineage>
        <taxon>Eukaryota</taxon>
        <taxon>Metazoa</taxon>
        <taxon>Chordata</taxon>
        <taxon>Craniata</taxon>
        <taxon>Vertebrata</taxon>
        <taxon>Euteleostomi</taxon>
        <taxon>Actinopterygii</taxon>
        <taxon>Neopterygii</taxon>
        <taxon>Teleostei</taxon>
        <taxon>Anguilliformes</taxon>
        <taxon>Anguillidae</taxon>
        <taxon>Anguilla</taxon>
    </lineage>
</organism>